<proteinExistence type="predicted"/>
<accession>W6AUS6</accession>
<protein>
    <submittedName>
        <fullName evidence="1">Uncharacterized protein</fullName>
    </submittedName>
</protein>
<dbReference type="Proteomes" id="UP000019300">
    <property type="component" value="Segment"/>
</dbReference>
<evidence type="ECO:0000313" key="1">
    <source>
        <dbReference type="EMBL" id="AHI61179.1"/>
    </source>
</evidence>
<sequence length="92" mass="10761">MNQTVEIQRYLEGMMNKLALGDMVDYSYQEAMEICHWMKRRIRAVGAEWYISAELIDGRYAIRYDSGDEYVTLPWPCTSTLGSGELTVYIHR</sequence>
<evidence type="ECO:0000313" key="2">
    <source>
        <dbReference type="Proteomes" id="UP000019300"/>
    </source>
</evidence>
<dbReference type="RefSeq" id="YP_009005540.1">
    <property type="nucleotide sequence ID" value="NC_023561.1"/>
</dbReference>
<keyword evidence="2" id="KW-1185">Reference proteome</keyword>
<dbReference type="EMBL" id="KJ101592">
    <property type="protein sequence ID" value="AHI61179.1"/>
    <property type="molecule type" value="Genomic_DNA"/>
</dbReference>
<reference evidence="1 2" key="1">
    <citation type="submission" date="2014-01" db="EMBL/GenBank/DDBJ databases">
        <title>Characterization of a Potential Antibacterial Agent, phage PG7, for the Treatment of Enterobacter cloacae Infection in Mice.</title>
        <authorList>
            <person name="Wang S.W."/>
            <person name="Jin J."/>
            <person name="Chen S.J."/>
            <person name="Zhang G."/>
            <person name="Li Z.J."/>
            <person name="Li Y.H."/>
            <person name="Wang X.T."/>
            <person name="Wang J."/>
            <person name="Wang S.M."/>
            <person name="Wang Z.Q."/>
            <person name="Zhao G.Q."/>
        </authorList>
    </citation>
    <scope>NUCLEOTIDE SEQUENCE [LARGE SCALE GENOMIC DNA]</scope>
</reference>
<organism evidence="1 2">
    <name type="scientific">Enterobacter phage PG7</name>
    <dbReference type="NCBI Taxonomy" id="1455074"/>
    <lineage>
        <taxon>Viruses</taxon>
        <taxon>Duplodnaviria</taxon>
        <taxon>Heunggongvirae</taxon>
        <taxon>Uroviricota</taxon>
        <taxon>Caudoviricetes</taxon>
        <taxon>Pantevenvirales</taxon>
        <taxon>Straboviridae</taxon>
        <taxon>Tevenvirinae</taxon>
        <taxon>Karamvirus</taxon>
        <taxon>Karamvirus pg7</taxon>
    </lineage>
</organism>
<dbReference type="GeneID" id="18502555"/>
<dbReference type="KEGG" id="vg:18502555"/>
<gene>
    <name evidence="1" type="ORF">PG7_276</name>
</gene>
<name>W6AUS6_9CAUD</name>